<dbReference type="Proteomes" id="UP000704712">
    <property type="component" value="Unassembled WGS sequence"/>
</dbReference>
<proteinExistence type="predicted"/>
<gene>
    <name evidence="1" type="ORF">GN958_ATG14673</name>
</gene>
<evidence type="ECO:0000313" key="1">
    <source>
        <dbReference type="EMBL" id="KAF4136115.1"/>
    </source>
</evidence>
<reference evidence="1" key="1">
    <citation type="submission" date="2020-03" db="EMBL/GenBank/DDBJ databases">
        <title>Hybrid Assembly of Korean Phytophthora infestans isolates.</title>
        <authorList>
            <person name="Prokchorchik M."/>
            <person name="Lee Y."/>
            <person name="Seo J."/>
            <person name="Cho J.-H."/>
            <person name="Park Y.-E."/>
            <person name="Jang D.-C."/>
            <person name="Im J.-S."/>
            <person name="Choi J.-G."/>
            <person name="Park H.-J."/>
            <person name="Lee G.-B."/>
            <person name="Lee Y.-G."/>
            <person name="Hong S.-Y."/>
            <person name="Cho K."/>
            <person name="Sohn K.H."/>
        </authorList>
    </citation>
    <scope>NUCLEOTIDE SEQUENCE</scope>
    <source>
        <strain evidence="1">KR_2_A2</strain>
    </source>
</reference>
<comment type="caution">
    <text evidence="1">The sequence shown here is derived from an EMBL/GenBank/DDBJ whole genome shotgun (WGS) entry which is preliminary data.</text>
</comment>
<feature type="non-terminal residue" evidence="1">
    <location>
        <position position="187"/>
    </location>
</feature>
<evidence type="ECO:0000313" key="2">
    <source>
        <dbReference type="Proteomes" id="UP000704712"/>
    </source>
</evidence>
<dbReference type="EMBL" id="JAACNO010002013">
    <property type="protein sequence ID" value="KAF4136115.1"/>
    <property type="molecule type" value="Genomic_DNA"/>
</dbReference>
<dbReference type="AlphaFoldDB" id="A0A8S9U4Y0"/>
<accession>A0A8S9U4Y0</accession>
<name>A0A8S9U4Y0_PHYIN</name>
<sequence>KFPLGSFLERLTADAAIPKKTTRALGTMADRLRARFRDSSRTSENDIRFTAQLELYSPFHQIILSNRALIEIEPLDGVAVMRLEDRPVLLTETVLLLPALFDLTTVIHAPYARQRLVKPKFDFYLVRGTDERIQRDLSRTIKLADEQGKGARRKQKSSTQQDRFSFLSLNIEELGYYGLLAATLARW</sequence>
<organism evidence="1 2">
    <name type="scientific">Phytophthora infestans</name>
    <name type="common">Potato late blight agent</name>
    <name type="synonym">Botrytis infestans</name>
    <dbReference type="NCBI Taxonomy" id="4787"/>
    <lineage>
        <taxon>Eukaryota</taxon>
        <taxon>Sar</taxon>
        <taxon>Stramenopiles</taxon>
        <taxon>Oomycota</taxon>
        <taxon>Peronosporomycetes</taxon>
        <taxon>Peronosporales</taxon>
        <taxon>Peronosporaceae</taxon>
        <taxon>Phytophthora</taxon>
    </lineage>
</organism>
<protein>
    <submittedName>
        <fullName evidence="1">Uncharacterized protein</fullName>
    </submittedName>
</protein>